<dbReference type="FunFam" id="2.30.29.30:FF:000454">
    <property type="entry name" value="Ran-specific GTPase-activating protein 2"/>
    <property type="match status" value="1"/>
</dbReference>
<keyword evidence="3" id="KW-0539">Nucleus</keyword>
<feature type="compositionally biased region" description="Low complexity" evidence="4">
    <location>
        <begin position="143"/>
        <end position="167"/>
    </location>
</feature>
<organism evidence="6 7">
    <name type="scientific">Lachancea thermotolerans (strain ATCC 56472 / CBS 6340 / NRRL Y-8284)</name>
    <name type="common">Yeast</name>
    <name type="synonym">Kluyveromyces thermotolerans</name>
    <dbReference type="NCBI Taxonomy" id="559295"/>
    <lineage>
        <taxon>Eukaryota</taxon>
        <taxon>Fungi</taxon>
        <taxon>Dikarya</taxon>
        <taxon>Ascomycota</taxon>
        <taxon>Saccharomycotina</taxon>
        <taxon>Saccharomycetes</taxon>
        <taxon>Saccharomycetales</taxon>
        <taxon>Saccharomycetaceae</taxon>
        <taxon>Lachancea</taxon>
    </lineage>
</organism>
<evidence type="ECO:0000256" key="1">
    <source>
        <dbReference type="ARBA" id="ARBA00004123"/>
    </source>
</evidence>
<feature type="compositionally biased region" description="Basic and acidic residues" evidence="4">
    <location>
        <begin position="92"/>
        <end position="134"/>
    </location>
</feature>
<feature type="region of interest" description="Disordered" evidence="4">
    <location>
        <begin position="225"/>
        <end position="273"/>
    </location>
</feature>
<dbReference type="InParanoid" id="C5DBQ8"/>
<proteinExistence type="predicted"/>
<dbReference type="GeneID" id="8290461"/>
<feature type="compositionally biased region" description="Basic and acidic residues" evidence="4">
    <location>
        <begin position="42"/>
        <end position="75"/>
    </location>
</feature>
<dbReference type="STRING" id="559295.C5DBQ8"/>
<gene>
    <name evidence="6" type="ordered locus">KLTH0A04620g</name>
</gene>
<dbReference type="OrthoDB" id="411251at2759"/>
<evidence type="ECO:0000256" key="2">
    <source>
        <dbReference type="ARBA" id="ARBA00022553"/>
    </source>
</evidence>
<dbReference type="SUPFAM" id="SSF50729">
    <property type="entry name" value="PH domain-like"/>
    <property type="match status" value="1"/>
</dbReference>
<dbReference type="KEGG" id="lth:KLTH0A04620g"/>
<dbReference type="OMA" id="NMDKRGV"/>
<dbReference type="Proteomes" id="UP000002036">
    <property type="component" value="Chromosome A"/>
</dbReference>
<dbReference type="GO" id="GO:0006611">
    <property type="term" value="P:protein export from nucleus"/>
    <property type="evidence" value="ECO:0007669"/>
    <property type="project" value="UniProtKB-ARBA"/>
</dbReference>
<dbReference type="GO" id="GO:0006607">
    <property type="term" value="P:NLS-bearing protein import into nucleus"/>
    <property type="evidence" value="ECO:0007669"/>
    <property type="project" value="TreeGrafter"/>
</dbReference>
<dbReference type="FunCoup" id="C5DBQ8">
    <property type="interactions" value="196"/>
</dbReference>
<dbReference type="Pfam" id="PF00638">
    <property type="entry name" value="Ran_BP1"/>
    <property type="match status" value="1"/>
</dbReference>
<dbReference type="Gene3D" id="2.30.29.30">
    <property type="entry name" value="Pleckstrin-homology domain (PH domain)/Phosphotyrosine-binding domain (PTB)"/>
    <property type="match status" value="1"/>
</dbReference>
<keyword evidence="7" id="KW-1185">Reference proteome</keyword>
<keyword evidence="2" id="KW-0597">Phosphoprotein</keyword>
<dbReference type="eggNOG" id="KOG0864">
    <property type="taxonomic scope" value="Eukaryota"/>
</dbReference>
<dbReference type="InterPro" id="IPR011993">
    <property type="entry name" value="PH-like_dom_sf"/>
</dbReference>
<dbReference type="PROSITE" id="PS50196">
    <property type="entry name" value="RANBD1"/>
    <property type="match status" value="1"/>
</dbReference>
<dbReference type="AlphaFoldDB" id="C5DBQ8"/>
<dbReference type="PANTHER" id="PTHR23138:SF142">
    <property type="entry name" value="RAN-BINDING PROTEIN 3B-RELATED"/>
    <property type="match status" value="1"/>
</dbReference>
<comment type="subcellular location">
    <subcellularLocation>
        <location evidence="1">Nucleus</location>
    </subcellularLocation>
</comment>
<sequence>MSEASDSSNLNQKELIKDTEANTSEPIGIKRSRSQEANNAEEPAKRLKSEESEESKENLNEHTAQEKKDDGKRSEPATSEKGPANESGSNNKEAKSDEGHKQSSSDDDKKPGPAKECEADKDKKDVQKTTKEGEDNATEESQKASPKPSAKPKFAFGASSGFSAGFGLAKTPTPKSNTPESIISPKEGSSESKAPTKPTAFGSGFAFGAGFYALNKDKKSGSKVFASEEEKAKSASPVPGNPNTDDTKENTSSTDSEGVVKLQKQDVKSGEESEESIFQVNAKLYQLTSLKEGWKERGVGALHVNKNPHNGKARIVMRSRGILKVILNVLLVKGVVIHKGFPASLQGEKFIRIVTVDHDKAPLQYAVRMGKAEAADELYETIKKLIP</sequence>
<protein>
    <submittedName>
        <fullName evidence="6">KLTH0A04620p</fullName>
    </submittedName>
</protein>
<dbReference type="CDD" id="cd13180">
    <property type="entry name" value="RanBD_RanBP3"/>
    <property type="match status" value="1"/>
</dbReference>
<dbReference type="GO" id="GO:0005634">
    <property type="term" value="C:nucleus"/>
    <property type="evidence" value="ECO:0007669"/>
    <property type="project" value="UniProtKB-SubCell"/>
</dbReference>
<feature type="region of interest" description="Disordered" evidence="4">
    <location>
        <begin position="1"/>
        <end position="200"/>
    </location>
</feature>
<evidence type="ECO:0000313" key="6">
    <source>
        <dbReference type="EMBL" id="CAR21215.1"/>
    </source>
</evidence>
<dbReference type="SMART" id="SM00160">
    <property type="entry name" value="RanBD"/>
    <property type="match status" value="1"/>
</dbReference>
<accession>C5DBQ8</accession>
<dbReference type="RefSeq" id="XP_002551657.1">
    <property type="nucleotide sequence ID" value="XM_002551611.1"/>
</dbReference>
<evidence type="ECO:0000313" key="7">
    <source>
        <dbReference type="Proteomes" id="UP000002036"/>
    </source>
</evidence>
<dbReference type="InterPro" id="IPR000156">
    <property type="entry name" value="Ran_bind_dom"/>
</dbReference>
<dbReference type="InterPro" id="IPR045255">
    <property type="entry name" value="RanBP1-like"/>
</dbReference>
<reference evidence="6 7" key="1">
    <citation type="journal article" date="2009" name="Genome Res.">
        <title>Comparative genomics of protoploid Saccharomycetaceae.</title>
        <authorList>
            <consortium name="The Genolevures Consortium"/>
            <person name="Souciet J.-L."/>
            <person name="Dujon B."/>
            <person name="Gaillardin C."/>
            <person name="Johnston M."/>
            <person name="Baret P.V."/>
            <person name="Cliften P."/>
            <person name="Sherman D.J."/>
            <person name="Weissenbach J."/>
            <person name="Westhof E."/>
            <person name="Wincker P."/>
            <person name="Jubin C."/>
            <person name="Poulain J."/>
            <person name="Barbe V."/>
            <person name="Segurens B."/>
            <person name="Artiguenave F."/>
            <person name="Anthouard V."/>
            <person name="Vacherie B."/>
            <person name="Val M.-E."/>
            <person name="Fulton R.S."/>
            <person name="Minx P."/>
            <person name="Wilson R."/>
            <person name="Durrens P."/>
            <person name="Jean G."/>
            <person name="Marck C."/>
            <person name="Martin T."/>
            <person name="Nikolski M."/>
            <person name="Rolland T."/>
            <person name="Seret M.-L."/>
            <person name="Casaregola S."/>
            <person name="Despons L."/>
            <person name="Fairhead C."/>
            <person name="Fischer G."/>
            <person name="Lafontaine I."/>
            <person name="Leh V."/>
            <person name="Lemaire M."/>
            <person name="de Montigny J."/>
            <person name="Neuveglise C."/>
            <person name="Thierry A."/>
            <person name="Blanc-Lenfle I."/>
            <person name="Bleykasten C."/>
            <person name="Diffels J."/>
            <person name="Fritsch E."/>
            <person name="Frangeul L."/>
            <person name="Goeffon A."/>
            <person name="Jauniaux N."/>
            <person name="Kachouri-Lafond R."/>
            <person name="Payen C."/>
            <person name="Potier S."/>
            <person name="Pribylova L."/>
            <person name="Ozanne C."/>
            <person name="Richard G.-F."/>
            <person name="Sacerdot C."/>
            <person name="Straub M.-L."/>
            <person name="Talla E."/>
        </authorList>
    </citation>
    <scope>NUCLEOTIDE SEQUENCE [LARGE SCALE GENOMIC DNA]</scope>
    <source>
        <strain evidence="7">ATCC 56472 / CBS 6340 / NRRL Y-8284</strain>
    </source>
</reference>
<dbReference type="EMBL" id="CU928165">
    <property type="protein sequence ID" value="CAR21215.1"/>
    <property type="molecule type" value="Genomic_DNA"/>
</dbReference>
<evidence type="ECO:0000256" key="3">
    <source>
        <dbReference type="ARBA" id="ARBA00023242"/>
    </source>
</evidence>
<feature type="compositionally biased region" description="Polar residues" evidence="4">
    <location>
        <begin position="1"/>
        <end position="12"/>
    </location>
</feature>
<evidence type="ECO:0000256" key="4">
    <source>
        <dbReference type="SAM" id="MobiDB-lite"/>
    </source>
</evidence>
<dbReference type="HOGENOM" id="CLU_052718_0_0_1"/>
<dbReference type="PANTHER" id="PTHR23138">
    <property type="entry name" value="RAN BINDING PROTEIN"/>
    <property type="match status" value="1"/>
</dbReference>
<name>C5DBQ8_LACTC</name>
<feature type="domain" description="RanBD1" evidence="5">
    <location>
        <begin position="255"/>
        <end position="387"/>
    </location>
</feature>
<evidence type="ECO:0000259" key="5">
    <source>
        <dbReference type="PROSITE" id="PS50196"/>
    </source>
</evidence>